<accession>A0ABR1FHI6</accession>
<gene>
    <name evidence="2" type="ORF">SO694_00074052</name>
</gene>
<keyword evidence="3" id="KW-1185">Reference proteome</keyword>
<dbReference type="EMBL" id="JBBJCI010000422">
    <property type="protein sequence ID" value="KAK7230882.1"/>
    <property type="molecule type" value="Genomic_DNA"/>
</dbReference>
<organism evidence="2 3">
    <name type="scientific">Aureococcus anophagefferens</name>
    <name type="common">Harmful bloom alga</name>
    <dbReference type="NCBI Taxonomy" id="44056"/>
    <lineage>
        <taxon>Eukaryota</taxon>
        <taxon>Sar</taxon>
        <taxon>Stramenopiles</taxon>
        <taxon>Ochrophyta</taxon>
        <taxon>Pelagophyceae</taxon>
        <taxon>Pelagomonadales</taxon>
        <taxon>Pelagomonadaceae</taxon>
        <taxon>Aureococcus</taxon>
    </lineage>
</organism>
<sequence length="921" mass="99247">MLPTAALALLLCVASSDAWFLYKAPGGVEFNASGHRSQYLALASRTVGVKGRVVAGLSDASRYFSVLAGGGKGDRRNAKPVVLARGGQWPHADPSVAVAWTGCRTLDMRDGCLAPKDGIAVLNDTDLAHNLAVFRARGAYWAVGGRHRRGDPGGGVFVLGPADAVDALGAAPRTLAFRGDHAGCVERRPQFAPVCEFDGRFSVALSGDRLLLYARANVKGAALNASLRDGFGGRRVQATETVLDERFPRASTWAPFRPVTFLGDDADAQIYFPAAQGNPLDGGRTVLGLFPVQAGDAAFVALAVSCDGYAFSPLERLVPSRVAASGRGADQPAAGAFRVPVDHKKVSEIFRVYVHHDVPGADGGGDWRTRRKAARRKRRRNADEDFYAHSRLAAYDLAVDAVRASLNAGTAALVAAGNCGIGSDALLSVRRTAKRCRYPNLPTAPGACKFNLLHGVSYVPRRAWLDAVANVSVDTWRRDKAKLFAVWRDLEACAASKNCGGAPEPNLIALPNHGVASGLKHALASAWRSFLAGVPVAYASGREKWLWADDACGGDAQSCFLRRLPDAPADPEATVTLRWDDGEPDRIRDTLWRAPHFNSTAARHGQSRSVSRFDPTFGEWFLKKHGSLALMAAVADYFVEDLDVVEAKLTPLLPAAFFPAKSPAAPRCVAVHVRHGDSCGRASGYAKLGKHAYARRRSCPPLRDYLGAAAHLAAATGFRDLFVATDDVEVAETVGPLAANLGLRARLLPINRTKYGEGNAQGANRHADLIEERGDLDRAVAAREVYADVLGLARCDAIVGPFHSTMDLLVFELQTARLGCVRFYSRARGKTTRRRPPPFISMDDPWCSDDPANANNFCPDYVPAMARTRRRKRADQRPNGRVTKLRELKKMADLHLISYAGYEKAKDGILRAMSDGTFNDG</sequence>
<feature type="chain" id="PRO_5046502273" description="GT23 domain-containing protein" evidence="1">
    <location>
        <begin position="19"/>
        <end position="921"/>
    </location>
</feature>
<feature type="signal peptide" evidence="1">
    <location>
        <begin position="1"/>
        <end position="18"/>
    </location>
</feature>
<evidence type="ECO:0000256" key="1">
    <source>
        <dbReference type="SAM" id="SignalP"/>
    </source>
</evidence>
<reference evidence="2 3" key="1">
    <citation type="submission" date="2024-03" db="EMBL/GenBank/DDBJ databases">
        <title>Aureococcus anophagefferens CCMP1851 and Kratosvirus quantuckense: Draft genome of a second virus-susceptible host strain in the model system.</title>
        <authorList>
            <person name="Chase E."/>
            <person name="Truchon A.R."/>
            <person name="Schepens W."/>
            <person name="Wilhelm S.W."/>
        </authorList>
    </citation>
    <scope>NUCLEOTIDE SEQUENCE [LARGE SCALE GENOMIC DNA]</scope>
    <source>
        <strain evidence="2 3">CCMP1851</strain>
    </source>
</reference>
<dbReference type="Gene3D" id="3.40.50.11350">
    <property type="match status" value="1"/>
</dbReference>
<evidence type="ECO:0000313" key="3">
    <source>
        <dbReference type="Proteomes" id="UP001363151"/>
    </source>
</evidence>
<comment type="caution">
    <text evidence="2">The sequence shown here is derived from an EMBL/GenBank/DDBJ whole genome shotgun (WGS) entry which is preliminary data.</text>
</comment>
<dbReference type="Proteomes" id="UP001363151">
    <property type="component" value="Unassembled WGS sequence"/>
</dbReference>
<evidence type="ECO:0000313" key="2">
    <source>
        <dbReference type="EMBL" id="KAK7230882.1"/>
    </source>
</evidence>
<keyword evidence="1" id="KW-0732">Signal</keyword>
<evidence type="ECO:0008006" key="4">
    <source>
        <dbReference type="Google" id="ProtNLM"/>
    </source>
</evidence>
<proteinExistence type="predicted"/>
<protein>
    <recommendedName>
        <fullName evidence="4">GT23 domain-containing protein</fullName>
    </recommendedName>
</protein>
<name>A0ABR1FHI6_AURAN</name>